<accession>A0ABV1IRI6</accession>
<evidence type="ECO:0000313" key="3">
    <source>
        <dbReference type="Proteomes" id="UP001439984"/>
    </source>
</evidence>
<keyword evidence="3" id="KW-1185">Reference proteome</keyword>
<dbReference type="Proteomes" id="UP001439984">
    <property type="component" value="Unassembled WGS sequence"/>
</dbReference>
<comment type="caution">
    <text evidence="2">The sequence shown here is derived from an EMBL/GenBank/DDBJ whole genome shotgun (WGS) entry which is preliminary data.</text>
</comment>
<feature type="compositionally biased region" description="Low complexity" evidence="1">
    <location>
        <begin position="95"/>
        <end position="134"/>
    </location>
</feature>
<dbReference type="RefSeq" id="WP_227624316.1">
    <property type="nucleotide sequence ID" value="NZ_JBBNIB010000146.1"/>
</dbReference>
<feature type="compositionally biased region" description="Low complexity" evidence="1">
    <location>
        <begin position="143"/>
        <end position="160"/>
    </location>
</feature>
<evidence type="ECO:0000313" key="2">
    <source>
        <dbReference type="EMBL" id="MEQ2688804.1"/>
    </source>
</evidence>
<protein>
    <submittedName>
        <fullName evidence="2">Uncharacterized protein</fullName>
    </submittedName>
</protein>
<feature type="region of interest" description="Disordered" evidence="1">
    <location>
        <begin position="85"/>
        <end position="162"/>
    </location>
</feature>
<evidence type="ECO:0000256" key="1">
    <source>
        <dbReference type="SAM" id="MobiDB-lite"/>
    </source>
</evidence>
<organism evidence="2 3">
    <name type="scientific">Faecalibacterium longum</name>
    <dbReference type="NCBI Taxonomy" id="1851428"/>
    <lineage>
        <taxon>Bacteria</taxon>
        <taxon>Bacillati</taxon>
        <taxon>Bacillota</taxon>
        <taxon>Clostridia</taxon>
        <taxon>Eubacteriales</taxon>
        <taxon>Oscillospiraceae</taxon>
        <taxon>Faecalibacterium</taxon>
    </lineage>
</organism>
<sequence length="296" mass="30840">MKKKLISRIAAAVGMCVAVAVAIPAVSVLNMFRSVSIAAEPSDVSSSSEAASESADAWDQLLTDASNSEFASVIELVAEEKAALEEAAASEEAAESASASSEATAESASASSTSADNNSSSAASSSKAAAEASSIKQTAAQEPTASHPAASSSSSSAPTPQNECDAQLAQYLLQMEKLQKKFQSQLYSVICDAYDEYMEYPAEKHSLGLKVSIVVSKGGKLTSMQSACDKEFNALLSEMRTCLRENGRDQSLADNAQKAYESAKASMVKELKNVVYNTAVGNGSGGSWIQSHRNMA</sequence>
<dbReference type="EMBL" id="JBBNIB010000146">
    <property type="protein sequence ID" value="MEQ2688804.1"/>
    <property type="molecule type" value="Genomic_DNA"/>
</dbReference>
<reference evidence="2 3" key="1">
    <citation type="submission" date="2024-04" db="EMBL/GenBank/DDBJ databases">
        <title>Human intestinal bacterial collection.</title>
        <authorList>
            <person name="Pauvert C."/>
            <person name="Hitch T.C.A."/>
            <person name="Clavel T."/>
        </authorList>
    </citation>
    <scope>NUCLEOTIDE SEQUENCE [LARGE SCALE GENOMIC DNA]</scope>
    <source>
        <strain evidence="2 3">CLA-AA-H236</strain>
    </source>
</reference>
<name>A0ABV1IRI6_9FIRM</name>
<gene>
    <name evidence="2" type="ORF">AAAU72_11585</name>
</gene>
<proteinExistence type="predicted"/>